<dbReference type="PANTHER" id="PTHR34822:SF1">
    <property type="entry name" value="GRPB FAMILY PROTEIN"/>
    <property type="match status" value="1"/>
</dbReference>
<comment type="caution">
    <text evidence="1">The sequence shown here is derived from an EMBL/GenBank/DDBJ whole genome shotgun (WGS) entry which is preliminary data.</text>
</comment>
<evidence type="ECO:0008006" key="3">
    <source>
        <dbReference type="Google" id="ProtNLM"/>
    </source>
</evidence>
<dbReference type="Proteomes" id="UP000575469">
    <property type="component" value="Unassembled WGS sequence"/>
</dbReference>
<dbReference type="PANTHER" id="PTHR34822">
    <property type="entry name" value="GRPB DOMAIN PROTEIN (AFU_ORTHOLOGUE AFUA_1G01530)"/>
    <property type="match status" value="1"/>
</dbReference>
<dbReference type="AlphaFoldDB" id="A0A848NWY7"/>
<sequence length="166" mass="17626">MAVDTLVLRAHDEVAPQADAAFAAFVAAWACRLPPSADIVHIGSTAIPGCLTKGDLDVCVRVNREDVARVDALLATGYARNTGSFRSAAFSAFKDDSHHPPLGVQLVARGSELDVFVQFRDCLLRNPNLVTAFNALKASSAGQPMASYRQAKADFIARVLAANSDV</sequence>
<name>A0A848NWY7_9RALS</name>
<proteinExistence type="predicted"/>
<dbReference type="RefSeq" id="WP_104657064.1">
    <property type="nucleotide sequence ID" value="NZ_JABBZM010000004.1"/>
</dbReference>
<dbReference type="Gene3D" id="3.30.460.10">
    <property type="entry name" value="Beta Polymerase, domain 2"/>
    <property type="match status" value="1"/>
</dbReference>
<protein>
    <recommendedName>
        <fullName evidence="3">GrpB family protein</fullName>
    </recommendedName>
</protein>
<dbReference type="InterPro" id="IPR043519">
    <property type="entry name" value="NT_sf"/>
</dbReference>
<dbReference type="InterPro" id="IPR007344">
    <property type="entry name" value="GrpB/CoaE"/>
</dbReference>
<evidence type="ECO:0000313" key="1">
    <source>
        <dbReference type="EMBL" id="NMV37443.1"/>
    </source>
</evidence>
<gene>
    <name evidence="1" type="ORF">HGR00_05945</name>
</gene>
<dbReference type="Pfam" id="PF04229">
    <property type="entry name" value="GrpB"/>
    <property type="match status" value="1"/>
</dbReference>
<dbReference type="EMBL" id="JABBZM010000004">
    <property type="protein sequence ID" value="NMV37443.1"/>
    <property type="molecule type" value="Genomic_DNA"/>
</dbReference>
<reference evidence="1 2" key="1">
    <citation type="submission" date="2020-04" db="EMBL/GenBank/DDBJ databases">
        <title>Ralstonia insidiosa genome sequencing and assembly.</title>
        <authorList>
            <person name="Martins R.C.R."/>
            <person name="Perdigao-Neto L.V."/>
            <person name="Levin A.S.S."/>
            <person name="Costa S.F."/>
        </authorList>
    </citation>
    <scope>NUCLEOTIDE SEQUENCE [LARGE SCALE GENOMIC DNA]</scope>
    <source>
        <strain evidence="1 2">5047</strain>
    </source>
</reference>
<dbReference type="SUPFAM" id="SSF81301">
    <property type="entry name" value="Nucleotidyltransferase"/>
    <property type="match status" value="1"/>
</dbReference>
<evidence type="ECO:0000313" key="2">
    <source>
        <dbReference type="Proteomes" id="UP000575469"/>
    </source>
</evidence>
<accession>A0A848NWY7</accession>
<organism evidence="1 2">
    <name type="scientific">Ralstonia insidiosa</name>
    <dbReference type="NCBI Taxonomy" id="190721"/>
    <lineage>
        <taxon>Bacteria</taxon>
        <taxon>Pseudomonadati</taxon>
        <taxon>Pseudomonadota</taxon>
        <taxon>Betaproteobacteria</taxon>
        <taxon>Burkholderiales</taxon>
        <taxon>Burkholderiaceae</taxon>
        <taxon>Ralstonia</taxon>
    </lineage>
</organism>